<dbReference type="Proteomes" id="UP000215483">
    <property type="component" value="Unassembled WGS sequence"/>
</dbReference>
<gene>
    <name evidence="2" type="ORF">BEK98_02010</name>
</gene>
<evidence type="ECO:0000259" key="1">
    <source>
        <dbReference type="PROSITE" id="PS51819"/>
    </source>
</evidence>
<comment type="caution">
    <text evidence="2">The sequence shown here is derived from an EMBL/GenBank/DDBJ whole genome shotgun (WGS) entry which is preliminary data.</text>
</comment>
<dbReference type="InterPro" id="IPR041581">
    <property type="entry name" value="Glyoxalase_6"/>
</dbReference>
<dbReference type="Pfam" id="PF18029">
    <property type="entry name" value="Glyoxalase_6"/>
    <property type="match status" value="1"/>
</dbReference>
<dbReference type="Gene3D" id="3.10.180.10">
    <property type="entry name" value="2,3-Dihydroxybiphenyl 1,2-Dioxygenase, domain 1"/>
    <property type="match status" value="1"/>
</dbReference>
<dbReference type="PROSITE" id="PS51819">
    <property type="entry name" value="VOC"/>
    <property type="match status" value="1"/>
</dbReference>
<dbReference type="SUPFAM" id="SSF54593">
    <property type="entry name" value="Glyoxalase/Bleomycin resistance protein/Dihydroxybiphenyl dioxygenase"/>
    <property type="match status" value="1"/>
</dbReference>
<feature type="domain" description="VOC" evidence="1">
    <location>
        <begin position="16"/>
        <end position="135"/>
    </location>
</feature>
<accession>A0A233SWV0</accession>
<keyword evidence="3" id="KW-1185">Reference proteome</keyword>
<organism evidence="2 3">
    <name type="scientific">Streptomyces diastatochromogenes</name>
    <dbReference type="NCBI Taxonomy" id="42236"/>
    <lineage>
        <taxon>Bacteria</taxon>
        <taxon>Bacillati</taxon>
        <taxon>Actinomycetota</taxon>
        <taxon>Actinomycetes</taxon>
        <taxon>Kitasatosporales</taxon>
        <taxon>Streptomycetaceae</taxon>
        <taxon>Streptomyces</taxon>
    </lineage>
</organism>
<sequence>MHGRPRHDPGTPRMARHDWWGVVLEAPDPHALARFYSELLGWEIAKEDADEAALTPPEGVAYLAFQRADDYVPPVWPAREGAQRITMHLDFEVTDLRAAVAHALHLGAREADHQPQDNVRVLLDPAGHPFCLYVDGGDGGDGGDGEDE</sequence>
<evidence type="ECO:0000313" key="3">
    <source>
        <dbReference type="Proteomes" id="UP000215483"/>
    </source>
</evidence>
<dbReference type="PANTHER" id="PTHR35908:SF1">
    <property type="entry name" value="CONSERVED PROTEIN"/>
    <property type="match status" value="1"/>
</dbReference>
<name>A0A233SWV0_STRDA</name>
<dbReference type="OrthoDB" id="1645442at2"/>
<dbReference type="EMBL" id="MCGQ01000004">
    <property type="protein sequence ID" value="OXZ00129.1"/>
    <property type="molecule type" value="Genomic_DNA"/>
</dbReference>
<proteinExistence type="predicted"/>
<dbReference type="PANTHER" id="PTHR35908">
    <property type="entry name" value="HYPOTHETICAL FUSION PROTEIN"/>
    <property type="match status" value="1"/>
</dbReference>
<reference evidence="2 3" key="1">
    <citation type="submission" date="2016-07" db="EMBL/GenBank/DDBJ databases">
        <title>Draft genome of Streptomyces diastatochromogenes.</title>
        <authorList>
            <person name="Podduturi R."/>
            <person name="Lukassen M.B."/>
            <person name="Clausen N."/>
            <person name="Nielsen J.L."/>
            <person name="Jorgensen N.O."/>
        </authorList>
    </citation>
    <scope>NUCLEOTIDE SEQUENCE [LARGE SCALE GENOMIC DNA]</scope>
    <source>
        <strain evidence="2 3">DSM 40608</strain>
    </source>
</reference>
<evidence type="ECO:0000313" key="2">
    <source>
        <dbReference type="EMBL" id="OXZ00129.1"/>
    </source>
</evidence>
<dbReference type="InterPro" id="IPR029068">
    <property type="entry name" value="Glyas_Bleomycin-R_OHBP_Dase"/>
</dbReference>
<dbReference type="InterPro" id="IPR037523">
    <property type="entry name" value="VOC_core"/>
</dbReference>
<protein>
    <submittedName>
        <fullName evidence="2">Glyoxalase</fullName>
    </submittedName>
</protein>
<dbReference type="AlphaFoldDB" id="A0A233SWV0"/>
<dbReference type="RefSeq" id="WP_094214624.1">
    <property type="nucleotide sequence ID" value="NZ_MCGQ01000004.1"/>
</dbReference>